<feature type="compositionally biased region" description="Acidic residues" evidence="1">
    <location>
        <begin position="1089"/>
        <end position="1102"/>
    </location>
</feature>
<feature type="domain" description="Transposase-associated" evidence="4">
    <location>
        <begin position="3"/>
        <end position="75"/>
    </location>
</feature>
<dbReference type="PROSITE" id="PS00018">
    <property type="entry name" value="EF_HAND_1"/>
    <property type="match status" value="1"/>
</dbReference>
<feature type="region of interest" description="Disordered" evidence="1">
    <location>
        <begin position="1064"/>
        <end position="1159"/>
    </location>
</feature>
<feature type="domain" description="DUF4216" evidence="2">
    <location>
        <begin position="961"/>
        <end position="1024"/>
    </location>
</feature>
<dbReference type="Pfam" id="PF02992">
    <property type="entry name" value="Transposase_21"/>
    <property type="match status" value="1"/>
</dbReference>
<dbReference type="InterPro" id="IPR018247">
    <property type="entry name" value="EF_Hand_1_Ca_BS"/>
</dbReference>
<evidence type="ECO:0000259" key="4">
    <source>
        <dbReference type="Pfam" id="PF13963"/>
    </source>
</evidence>
<keyword evidence="6" id="KW-1185">Reference proteome</keyword>
<protein>
    <recommendedName>
        <fullName evidence="7">Transposase</fullName>
    </recommendedName>
</protein>
<sequence>MDKSWLSKARVSKAYRNGVESFLNFAFAKSAEGNEILCPCVKCKNMFWQTRNVVNEHLICHGFVKKYLTWTFHGENEVEDSDNDDMVDDDDMYGLLSDLAASVGPEPDGMTKHFFTLIEDADKEFYPGCENFSKLSFTIRIYLLKCLNGWSNSSFDSLLSLLIEAFPDAEIPKSFVKMKTMIKGLGLNYKRIDACPKDCMLYYGDEDSKLKSCRKCGQSRYKLPSKDDGDRGEDDNVSGKQVAAKIFRYFPLIPRLQRLFMSSKTAGYMRWHEKKRIKDGNLRHPADGQAWKDFDDLHPDFAADCRNVRIAIASDGFNPFRTMTSNHSTWPVVVAIYNLPPWMCMKSEYLVLSSIIPGPKSPGNDIDVYLGPFVDELKKLWSEGVMTYDAHRKQMFNMRACLMWTISDFPGYAMLSGWSTKGYYACPNCNYDTCSLRLSHSNKMCYMGTRRFLDDDHEWRRDRSSFNGKTEFGRSPIPLSGSMIKEKLSGFINDFGKRDNKKGETRFPLHKLSIFFELPYWEKNQLRHNLDVMHIEKNVFENVLGTLLDIPGKTKDHLNARLDLRDMGIRKKLHPVESSNRKKSVLPRACFWLTNQEKDIFCQVLKGAKVPDGAASNISHCVNLKERKLSGYKSHDAHFMMQYLLQVAVCKTLPKNVAIAVIRLGQFFKAICRKVISLSELDKLQTEIVETLCQFERIFPPSFFDVMVHLPIHLVEEVRLGGPVQTRWMYPIEHFLGVLKDFVKNRNQPEASIAEGNSAKECLIFCSRYLSDNGDTRFTRSSRNHEGFVTGENSADLFPILGRPLGAKKNGKGKLIELNDEVLTQARRYVIINCQDNLSELSAYIDEFDQSQSRKRKGRNWAREKSQAQDIVQWLELCVQNDKHVSTMIKHLASGPNYVAQSFSGYLINGYRFHTLSREKNLQTQSSGVTLTAMTSSYASSKDKNPVLADVTYYGAIDEIIQLDYYSHFKIVLFKCKWFDSEKDGYGLTRVNFRRLKYQNDPFVMANQVKQGFYVQDPMQQDWHYFMETLPRDLFDMRVDGLEDEYASNSRAPSIEPVLPIDNNEELEWSRDDVEGITVEIPESKNTEVEDAVGLDAEEEDDLATKETETTAVEPKNTSEAAILEVEEEYTSESENGDGDEDEHSSEAEMTDDFYEDSD</sequence>
<dbReference type="PANTHER" id="PTHR10775:SF190">
    <property type="entry name" value="TNP2-LIKE TRANSPOSON PROTEIN"/>
    <property type="match status" value="1"/>
</dbReference>
<evidence type="ECO:0000313" key="6">
    <source>
        <dbReference type="Proteomes" id="UP001497516"/>
    </source>
</evidence>
<evidence type="ECO:0000259" key="3">
    <source>
        <dbReference type="Pfam" id="PF13960"/>
    </source>
</evidence>
<dbReference type="EMBL" id="OZ034813">
    <property type="protein sequence ID" value="CAL1358146.1"/>
    <property type="molecule type" value="Genomic_DNA"/>
</dbReference>
<dbReference type="AlphaFoldDB" id="A0AAV2CQ13"/>
<dbReference type="PANTHER" id="PTHR10775">
    <property type="entry name" value="OS08G0208400 PROTEIN"/>
    <property type="match status" value="1"/>
</dbReference>
<evidence type="ECO:0000259" key="2">
    <source>
        <dbReference type="Pfam" id="PF13952"/>
    </source>
</evidence>
<evidence type="ECO:0008006" key="7">
    <source>
        <dbReference type="Google" id="ProtNLM"/>
    </source>
</evidence>
<dbReference type="InterPro" id="IPR025312">
    <property type="entry name" value="DUF4216"/>
</dbReference>
<dbReference type="Pfam" id="PF13960">
    <property type="entry name" value="DUF4218"/>
    <property type="match status" value="1"/>
</dbReference>
<dbReference type="InterPro" id="IPR029480">
    <property type="entry name" value="Transpos_assoc"/>
</dbReference>
<evidence type="ECO:0000313" key="5">
    <source>
        <dbReference type="EMBL" id="CAL1358146.1"/>
    </source>
</evidence>
<feature type="domain" description="DUF4218" evidence="3">
    <location>
        <begin position="671"/>
        <end position="784"/>
    </location>
</feature>
<dbReference type="InterPro" id="IPR004242">
    <property type="entry name" value="Transposase_21"/>
</dbReference>
<name>A0AAV2CQ13_9ROSI</name>
<feature type="compositionally biased region" description="Acidic residues" evidence="1">
    <location>
        <begin position="1125"/>
        <end position="1159"/>
    </location>
</feature>
<dbReference type="Pfam" id="PF13952">
    <property type="entry name" value="DUF4216"/>
    <property type="match status" value="1"/>
</dbReference>
<reference evidence="5 6" key="1">
    <citation type="submission" date="2024-04" db="EMBL/GenBank/DDBJ databases">
        <authorList>
            <person name="Fracassetti M."/>
        </authorList>
    </citation>
    <scope>NUCLEOTIDE SEQUENCE [LARGE SCALE GENOMIC DNA]</scope>
</reference>
<dbReference type="Pfam" id="PF13963">
    <property type="entry name" value="Transpos_assoc"/>
    <property type="match status" value="1"/>
</dbReference>
<proteinExistence type="predicted"/>
<dbReference type="Proteomes" id="UP001497516">
    <property type="component" value="Chromosome 1"/>
</dbReference>
<accession>A0AAV2CQ13</accession>
<evidence type="ECO:0000256" key="1">
    <source>
        <dbReference type="SAM" id="MobiDB-lite"/>
    </source>
</evidence>
<gene>
    <name evidence="5" type="ORF">LTRI10_LOCUS5728</name>
</gene>
<dbReference type="InterPro" id="IPR025452">
    <property type="entry name" value="DUF4218"/>
</dbReference>
<organism evidence="5 6">
    <name type="scientific">Linum trigynum</name>
    <dbReference type="NCBI Taxonomy" id="586398"/>
    <lineage>
        <taxon>Eukaryota</taxon>
        <taxon>Viridiplantae</taxon>
        <taxon>Streptophyta</taxon>
        <taxon>Embryophyta</taxon>
        <taxon>Tracheophyta</taxon>
        <taxon>Spermatophyta</taxon>
        <taxon>Magnoliopsida</taxon>
        <taxon>eudicotyledons</taxon>
        <taxon>Gunneridae</taxon>
        <taxon>Pentapetalae</taxon>
        <taxon>rosids</taxon>
        <taxon>fabids</taxon>
        <taxon>Malpighiales</taxon>
        <taxon>Linaceae</taxon>
        <taxon>Linum</taxon>
    </lineage>
</organism>